<keyword evidence="1 7" id="KW-0690">Ribosome biogenesis</keyword>
<comment type="caution">
    <text evidence="11">The sequence shown here is derived from an EMBL/GenBank/DDBJ whole genome shotgun (WGS) entry which is preliminary data.</text>
</comment>
<keyword evidence="2 7" id="KW-0698">rRNA processing</keyword>
<dbReference type="InterPro" id="IPR036322">
    <property type="entry name" value="WD40_repeat_dom_sf"/>
</dbReference>
<reference evidence="11 12" key="1">
    <citation type="journal article" date="2018" name="Gigascience">
        <title>Genomes of trombidid mites reveal novel predicted allergens and laterally-transferred genes associated with secondary metabolism.</title>
        <authorList>
            <person name="Dong X."/>
            <person name="Chaisiri K."/>
            <person name="Xia D."/>
            <person name="Armstrong S.D."/>
            <person name="Fang Y."/>
            <person name="Donnelly M.J."/>
            <person name="Kadowaki T."/>
            <person name="McGarry J.W."/>
            <person name="Darby A.C."/>
            <person name="Makepeace B.L."/>
        </authorList>
    </citation>
    <scope>NUCLEOTIDE SEQUENCE [LARGE SCALE GENOMIC DNA]</scope>
    <source>
        <strain evidence="11">UoL-WK</strain>
    </source>
</reference>
<dbReference type="GO" id="GO:0043021">
    <property type="term" value="F:ribonucleoprotein complex binding"/>
    <property type="evidence" value="ECO:0007669"/>
    <property type="project" value="UniProtKB-UniRule"/>
</dbReference>
<comment type="function">
    <text evidence="6">Component of the PeBoW complex, which is required for maturation of 28S and 5.8S ribosomal RNAs and formation of the 60S ribosome.</text>
</comment>
<organism evidence="11 12">
    <name type="scientific">Dinothrombium tinctorium</name>
    <dbReference type="NCBI Taxonomy" id="1965070"/>
    <lineage>
        <taxon>Eukaryota</taxon>
        <taxon>Metazoa</taxon>
        <taxon>Ecdysozoa</taxon>
        <taxon>Arthropoda</taxon>
        <taxon>Chelicerata</taxon>
        <taxon>Arachnida</taxon>
        <taxon>Acari</taxon>
        <taxon>Acariformes</taxon>
        <taxon>Trombidiformes</taxon>
        <taxon>Prostigmata</taxon>
        <taxon>Anystina</taxon>
        <taxon>Parasitengona</taxon>
        <taxon>Trombidioidea</taxon>
        <taxon>Trombidiidae</taxon>
        <taxon>Dinothrombium</taxon>
    </lineage>
</organism>
<keyword evidence="3 8" id="KW-0853">WD repeat</keyword>
<comment type="function">
    <text evidence="7">Required for maturation of ribosomal RNAs and formation of the large ribosomal subunit.</text>
</comment>
<dbReference type="OrthoDB" id="5571054at2759"/>
<feature type="domain" description="BOP1 N-terminal" evidence="10">
    <location>
        <begin position="128"/>
        <end position="388"/>
    </location>
</feature>
<evidence type="ECO:0000256" key="5">
    <source>
        <dbReference type="ARBA" id="ARBA00023242"/>
    </source>
</evidence>
<dbReference type="CDD" id="cd00200">
    <property type="entry name" value="WD40"/>
    <property type="match status" value="1"/>
</dbReference>
<dbReference type="InterPro" id="IPR028598">
    <property type="entry name" value="BOP1/Erb1"/>
</dbReference>
<evidence type="ECO:0000259" key="10">
    <source>
        <dbReference type="SMART" id="SM01035"/>
    </source>
</evidence>
<evidence type="ECO:0000256" key="6">
    <source>
        <dbReference type="ARBA" id="ARBA00055102"/>
    </source>
</evidence>
<dbReference type="GO" id="GO:0070545">
    <property type="term" value="C:PeBoW complex"/>
    <property type="evidence" value="ECO:0007669"/>
    <property type="project" value="TreeGrafter"/>
</dbReference>
<sequence>MAKHEKSESESSQYSDLSSEEESDTSENDECSEEEKSENDFNTVKIPESDDSSDDNQSVASNNEEDEGVVEDYANSDVEMEKTQLTVRNDLEPEKTSGNIAKIDEYEYDSSDEEDLRNTIGNIPVEWYRDYKHIGYDLEGNKIVKPKSKDEMDEFLSKIDDPYYWRTVKDKLTGQNVILTDDDAELIKRIKKAHYADANYDPYPEFVDFFTYEKMIHPVTNHPETKASFIPSLGEKRAISRLVAKIKRKKHLDLPEVKKPKDDRFNFHYDIWSSENAPSKRLLRYIPAPKMKLPTHAESYNPPPEYLFTKEEEEDWKNTEPEERKQDFMPQKYQRLRHVPLYPNFVRERFERCLDLYLCPRAKKMRANVNPEDLIPVLPKPRDLQPFPTMLSLVYIGHKAAVRSISIEPKGQFFISGSDDCTVKVWEILTGRCIKTFTFENSVSCVSWCPNSEKNICIVSVNKCLYVINIGVGDKIVTNNTDNLFKQLIHEDEKVKDDSVVNWQIISEDKEEAKSKAWKEGIRVIIKHRYEIKQLTWHYGGDYFAAVMPEGGNKHSVIIHQLSKKRSSMPFQRQKAPIQRVLFHPSRPFLFAAYQRHVRIYNLAKQELTKKLMCNCKNLSSIAIHPKGDNLIIGSYDLRLSWFDLDLSNKPYKTLRYHKKAIRQVAFHPKYPLFASASDDGTVVVTHGMVYDDLTQNALIVPVKVLRGHKTIGAEGGVLDCSFHPLQPWVFSAGADSTIRLYA</sequence>
<feature type="repeat" description="WD" evidence="8">
    <location>
        <begin position="395"/>
        <end position="436"/>
    </location>
</feature>
<dbReference type="PROSITE" id="PS50294">
    <property type="entry name" value="WD_REPEATS_REGION"/>
    <property type="match status" value="1"/>
</dbReference>
<evidence type="ECO:0000256" key="9">
    <source>
        <dbReference type="SAM" id="MobiDB-lite"/>
    </source>
</evidence>
<comment type="subcellular location">
    <subcellularLocation>
        <location evidence="7">Nucleus</location>
        <location evidence="7">Nucleolus</location>
    </subcellularLocation>
    <subcellularLocation>
        <location evidence="7">Nucleus</location>
        <location evidence="7">Nucleoplasm</location>
    </subcellularLocation>
</comment>
<dbReference type="InterPro" id="IPR001680">
    <property type="entry name" value="WD40_rpt"/>
</dbReference>
<evidence type="ECO:0000256" key="3">
    <source>
        <dbReference type="ARBA" id="ARBA00022574"/>
    </source>
</evidence>
<dbReference type="InterPro" id="IPR015943">
    <property type="entry name" value="WD40/YVTN_repeat-like_dom_sf"/>
</dbReference>
<dbReference type="GO" id="GO:0030687">
    <property type="term" value="C:preribosome, large subunit precursor"/>
    <property type="evidence" value="ECO:0007669"/>
    <property type="project" value="UniProtKB-UniRule"/>
</dbReference>
<accession>A0A3S3QSB9</accession>
<keyword evidence="12" id="KW-1185">Reference proteome</keyword>
<dbReference type="GO" id="GO:0005654">
    <property type="term" value="C:nucleoplasm"/>
    <property type="evidence" value="ECO:0007669"/>
    <property type="project" value="UniProtKB-SubCell"/>
</dbReference>
<protein>
    <recommendedName>
        <fullName evidence="7">Ribosome biogenesis protein BOP1 homolog</fullName>
    </recommendedName>
</protein>
<evidence type="ECO:0000256" key="7">
    <source>
        <dbReference type="HAMAP-Rule" id="MF_03027"/>
    </source>
</evidence>
<keyword evidence="4" id="KW-0677">Repeat</keyword>
<feature type="repeat" description="WD" evidence="8">
    <location>
        <begin position="655"/>
        <end position="685"/>
    </location>
</feature>
<feature type="compositionally biased region" description="Acidic residues" evidence="9">
    <location>
        <begin position="18"/>
        <end position="37"/>
    </location>
</feature>
<dbReference type="Pfam" id="PF00400">
    <property type="entry name" value="WD40"/>
    <property type="match status" value="3"/>
</dbReference>
<dbReference type="PANTHER" id="PTHR17605:SF0">
    <property type="entry name" value="RIBOSOME BIOGENESIS PROTEIN BOP1"/>
    <property type="match status" value="1"/>
</dbReference>
<dbReference type="SMART" id="SM00320">
    <property type="entry name" value="WD40"/>
    <property type="match status" value="6"/>
</dbReference>
<evidence type="ECO:0000256" key="4">
    <source>
        <dbReference type="ARBA" id="ARBA00022737"/>
    </source>
</evidence>
<dbReference type="SUPFAM" id="SSF50978">
    <property type="entry name" value="WD40 repeat-like"/>
    <property type="match status" value="1"/>
</dbReference>
<dbReference type="PROSITE" id="PS50082">
    <property type="entry name" value="WD_REPEATS_2"/>
    <property type="match status" value="2"/>
</dbReference>
<evidence type="ECO:0000256" key="2">
    <source>
        <dbReference type="ARBA" id="ARBA00022552"/>
    </source>
</evidence>
<dbReference type="SMART" id="SM01035">
    <property type="entry name" value="BOP1NT"/>
    <property type="match status" value="1"/>
</dbReference>
<dbReference type="EMBL" id="NCKU01001054">
    <property type="protein sequence ID" value="RWS13226.1"/>
    <property type="molecule type" value="Genomic_DNA"/>
</dbReference>
<dbReference type="InterPro" id="IPR012953">
    <property type="entry name" value="BOP1_N_dom"/>
</dbReference>
<dbReference type="HAMAP" id="MF_03027">
    <property type="entry name" value="BOP1"/>
    <property type="match status" value="1"/>
</dbReference>
<dbReference type="PANTHER" id="PTHR17605">
    <property type="entry name" value="RIBOSOME BIOGENESIS PROTEIN BOP1 BLOCK OF PROLIFERATION 1 PROTEIN"/>
    <property type="match status" value="1"/>
</dbReference>
<dbReference type="STRING" id="1965070.A0A3S3QSB9"/>
<dbReference type="Pfam" id="PF08145">
    <property type="entry name" value="BOP1NT"/>
    <property type="match status" value="1"/>
</dbReference>
<dbReference type="Gene3D" id="2.130.10.10">
    <property type="entry name" value="YVTN repeat-like/Quinoprotein amine dehydrogenase"/>
    <property type="match status" value="1"/>
</dbReference>
<comment type="similarity">
    <text evidence="7">Belongs to the WD repeat BOP1/ERB1 family.</text>
</comment>
<dbReference type="FunFam" id="2.130.10.10:FF:000061">
    <property type="entry name" value="Ribosome biogenesis protein BOP1 homolog"/>
    <property type="match status" value="1"/>
</dbReference>
<gene>
    <name evidence="11" type="ORF">B4U79_00997</name>
</gene>
<keyword evidence="5 7" id="KW-0539">Nucleus</keyword>
<dbReference type="Proteomes" id="UP000285301">
    <property type="component" value="Unassembled WGS sequence"/>
</dbReference>
<name>A0A3S3QSB9_9ACAR</name>
<evidence type="ECO:0000313" key="12">
    <source>
        <dbReference type="Proteomes" id="UP000285301"/>
    </source>
</evidence>
<dbReference type="GO" id="GO:0000466">
    <property type="term" value="P:maturation of 5.8S rRNA from tricistronic rRNA transcript (SSU-rRNA, 5.8S rRNA, LSU-rRNA)"/>
    <property type="evidence" value="ECO:0007669"/>
    <property type="project" value="UniProtKB-UniRule"/>
</dbReference>
<evidence type="ECO:0000256" key="8">
    <source>
        <dbReference type="PROSITE-ProRule" id="PRU00221"/>
    </source>
</evidence>
<dbReference type="GO" id="GO:0000463">
    <property type="term" value="P:maturation of LSU-rRNA from tricistronic rRNA transcript (SSU-rRNA, 5.8S rRNA, LSU-rRNA)"/>
    <property type="evidence" value="ECO:0007669"/>
    <property type="project" value="UniProtKB-UniRule"/>
</dbReference>
<dbReference type="AlphaFoldDB" id="A0A3S3QSB9"/>
<feature type="region of interest" description="Disordered" evidence="9">
    <location>
        <begin position="1"/>
        <end position="98"/>
    </location>
</feature>
<evidence type="ECO:0000256" key="1">
    <source>
        <dbReference type="ARBA" id="ARBA00022517"/>
    </source>
</evidence>
<evidence type="ECO:0000313" key="11">
    <source>
        <dbReference type="EMBL" id="RWS13226.1"/>
    </source>
</evidence>
<proteinExistence type="inferred from homology"/>